<keyword evidence="6" id="KW-0548">Nucleotidyltransferase</keyword>
<comment type="pathway">
    <text evidence="2">Purine metabolism; 3',5'-cyclic di-GMP biosynthesis.</text>
</comment>
<dbReference type="CDD" id="cd01949">
    <property type="entry name" value="GGDEF"/>
    <property type="match status" value="1"/>
</dbReference>
<dbReference type="GO" id="GO:0005525">
    <property type="term" value="F:GTP binding"/>
    <property type="evidence" value="ECO:0007669"/>
    <property type="project" value="UniProtKB-KW"/>
</dbReference>
<dbReference type="GO" id="GO:0043709">
    <property type="term" value="P:cell adhesion involved in single-species biofilm formation"/>
    <property type="evidence" value="ECO:0007669"/>
    <property type="project" value="TreeGrafter"/>
</dbReference>
<dbReference type="EC" id="2.7.7.65" evidence="3"/>
<keyword evidence="4" id="KW-0547">Nucleotide-binding</keyword>
<dbReference type="NCBIfam" id="TIGR00254">
    <property type="entry name" value="GGDEF"/>
    <property type="match status" value="1"/>
</dbReference>
<accession>A0A6P1XMV8</accession>
<reference evidence="6" key="1">
    <citation type="submission" date="2022-09" db="EMBL/GenBank/DDBJ databases">
        <title>Multidrug resistance Raoultella ornithinolytica Strain MQB_Silv_108.</title>
        <authorList>
            <person name="Quintela-Baluja M."/>
        </authorList>
    </citation>
    <scope>NUCLEOTIDE SEQUENCE</scope>
    <source>
        <strain evidence="6">MQB_Silv_108</strain>
    </source>
</reference>
<organism evidence="6 7">
    <name type="scientific">Raoultella ornithinolytica</name>
    <name type="common">Klebsiella ornithinolytica</name>
    <dbReference type="NCBI Taxonomy" id="54291"/>
    <lineage>
        <taxon>Bacteria</taxon>
        <taxon>Pseudomonadati</taxon>
        <taxon>Pseudomonadota</taxon>
        <taxon>Gammaproteobacteria</taxon>
        <taxon>Enterobacterales</taxon>
        <taxon>Enterobacteriaceae</taxon>
        <taxon>Klebsiella/Raoultella group</taxon>
        <taxon>Raoultella</taxon>
    </lineage>
</organism>
<dbReference type="PROSITE" id="PS50887">
    <property type="entry name" value="GGDEF"/>
    <property type="match status" value="1"/>
</dbReference>
<gene>
    <name evidence="6" type="ORF">N2J37_16000</name>
</gene>
<protein>
    <recommendedName>
        <fullName evidence="3">diguanylate cyclase</fullName>
        <ecNumber evidence="3">2.7.7.65</ecNumber>
    </recommendedName>
</protein>
<dbReference type="PANTHER" id="PTHR45138:SF9">
    <property type="entry name" value="DIGUANYLATE CYCLASE DGCM-RELATED"/>
    <property type="match status" value="1"/>
</dbReference>
<dbReference type="GO" id="GO:0005886">
    <property type="term" value="C:plasma membrane"/>
    <property type="evidence" value="ECO:0007669"/>
    <property type="project" value="TreeGrafter"/>
</dbReference>
<sequence>MSSLSIRLFTLFREEHPVRDALVLFTLTLLLHFFGAMLRLVQELSFFWPLNAVMVGIFARYVWLNRSYFYATCFVAMMVYDGLTSRWGMGFASLLINFSNIVFIVSLAQLLLWDKRRTDSMPGPINVLNLFCYCLLAAFLSAAVGTLGSMDVERETFISLLADWFSEQFSTAVLILPFILTVTIPSTFSGFRWSQLLPVMVLVLSIILGVAVGGAESITFPLPALIWCAIRYPLPLTCLLTFLTGIGEILLVANALVHLSPDAHLQPWQLFSTRLGIAAMLISPVIVASSVDAINNLVKQLALRADFDFQTRVYSRSGLSEALKRQPQSETQQLTVMLLDIDDFKRVNDSWGHECGDCVLTQFAQRVRDLVGEQGLVARIGGEEFAVAMLSATPQEGQLLAEKIRQGVAAQTFVWGPHKIKLTLSMGLECRPVGGGRITELFNQLLMAADDYLINAKEAGRNRICTPTLAEHQP</sequence>
<dbReference type="GO" id="GO:0052621">
    <property type="term" value="F:diguanylate cyclase activity"/>
    <property type="evidence" value="ECO:0007669"/>
    <property type="project" value="UniProtKB-EC"/>
</dbReference>
<comment type="cofactor">
    <cofactor evidence="1">
        <name>Mg(2+)</name>
        <dbReference type="ChEBI" id="CHEBI:18420"/>
    </cofactor>
</comment>
<evidence type="ECO:0000313" key="6">
    <source>
        <dbReference type="EMBL" id="UXE36066.1"/>
    </source>
</evidence>
<dbReference type="SMART" id="SM00267">
    <property type="entry name" value="GGDEF"/>
    <property type="match status" value="1"/>
</dbReference>
<evidence type="ECO:0000313" key="7">
    <source>
        <dbReference type="Proteomes" id="UP001064206"/>
    </source>
</evidence>
<keyword evidence="4" id="KW-0342">GTP-binding</keyword>
<dbReference type="InterPro" id="IPR050469">
    <property type="entry name" value="Diguanylate_Cyclase"/>
</dbReference>
<evidence type="ECO:0000256" key="4">
    <source>
        <dbReference type="ARBA" id="ARBA00023134"/>
    </source>
</evidence>
<evidence type="ECO:0000256" key="5">
    <source>
        <dbReference type="ARBA" id="ARBA00034247"/>
    </source>
</evidence>
<dbReference type="InterPro" id="IPR043128">
    <property type="entry name" value="Rev_trsase/Diguanyl_cyclase"/>
</dbReference>
<keyword evidence="6" id="KW-0808">Transferase</keyword>
<dbReference type="Pfam" id="PF00990">
    <property type="entry name" value="GGDEF"/>
    <property type="match status" value="1"/>
</dbReference>
<dbReference type="GeneID" id="93754153"/>
<dbReference type="InterPro" id="IPR000160">
    <property type="entry name" value="GGDEF_dom"/>
</dbReference>
<dbReference type="Gene3D" id="3.30.70.270">
    <property type="match status" value="1"/>
</dbReference>
<evidence type="ECO:0000256" key="3">
    <source>
        <dbReference type="ARBA" id="ARBA00012528"/>
    </source>
</evidence>
<dbReference type="InterPro" id="IPR029787">
    <property type="entry name" value="Nucleotide_cyclase"/>
</dbReference>
<dbReference type="RefSeq" id="WP_048023611.1">
    <property type="nucleotide sequence ID" value="NZ_ABIKMM020000002.1"/>
</dbReference>
<dbReference type="AlphaFoldDB" id="A0A6P1XMV8"/>
<proteinExistence type="predicted"/>
<comment type="catalytic activity">
    <reaction evidence="5">
        <text>2 GTP = 3',3'-c-di-GMP + 2 diphosphate</text>
        <dbReference type="Rhea" id="RHEA:24898"/>
        <dbReference type="ChEBI" id="CHEBI:33019"/>
        <dbReference type="ChEBI" id="CHEBI:37565"/>
        <dbReference type="ChEBI" id="CHEBI:58805"/>
        <dbReference type="EC" id="2.7.7.65"/>
    </reaction>
</comment>
<evidence type="ECO:0000256" key="2">
    <source>
        <dbReference type="ARBA" id="ARBA00004665"/>
    </source>
</evidence>
<name>A0A6P1XMV8_RAOOR</name>
<evidence type="ECO:0000256" key="1">
    <source>
        <dbReference type="ARBA" id="ARBA00001946"/>
    </source>
</evidence>
<dbReference type="SUPFAM" id="SSF55073">
    <property type="entry name" value="Nucleotide cyclase"/>
    <property type="match status" value="1"/>
</dbReference>
<dbReference type="GO" id="GO:1902201">
    <property type="term" value="P:negative regulation of bacterial-type flagellum-dependent cell motility"/>
    <property type="evidence" value="ECO:0007669"/>
    <property type="project" value="TreeGrafter"/>
</dbReference>
<dbReference type="PANTHER" id="PTHR45138">
    <property type="entry name" value="REGULATORY COMPONENTS OF SENSORY TRANSDUCTION SYSTEM"/>
    <property type="match status" value="1"/>
</dbReference>
<dbReference type="Proteomes" id="UP001064206">
    <property type="component" value="Chromosome"/>
</dbReference>
<dbReference type="EMBL" id="CP104450">
    <property type="protein sequence ID" value="UXE36066.1"/>
    <property type="molecule type" value="Genomic_DNA"/>
</dbReference>